<dbReference type="Proteomes" id="UP000268093">
    <property type="component" value="Unassembled WGS sequence"/>
</dbReference>
<evidence type="ECO:0000256" key="6">
    <source>
        <dbReference type="ARBA" id="ARBA00022777"/>
    </source>
</evidence>
<dbReference type="PROSITE" id="PS50011">
    <property type="entry name" value="PROTEIN_KINASE_DOM"/>
    <property type="match status" value="1"/>
</dbReference>
<feature type="region of interest" description="Disordered" evidence="11">
    <location>
        <begin position="398"/>
        <end position="647"/>
    </location>
</feature>
<dbReference type="Gene3D" id="3.30.200.20">
    <property type="entry name" value="Phosphorylase Kinase, domain 1"/>
    <property type="match status" value="1"/>
</dbReference>
<accession>A0A433DE42</accession>
<comment type="catalytic activity">
    <reaction evidence="9">
        <text>L-seryl-[protein] + ATP = O-phospho-L-seryl-[protein] + ADP + H(+)</text>
        <dbReference type="Rhea" id="RHEA:17989"/>
        <dbReference type="Rhea" id="RHEA-COMP:9863"/>
        <dbReference type="Rhea" id="RHEA-COMP:11604"/>
        <dbReference type="ChEBI" id="CHEBI:15378"/>
        <dbReference type="ChEBI" id="CHEBI:29999"/>
        <dbReference type="ChEBI" id="CHEBI:30616"/>
        <dbReference type="ChEBI" id="CHEBI:83421"/>
        <dbReference type="ChEBI" id="CHEBI:456216"/>
        <dbReference type="EC" id="2.7.11.1"/>
    </reaction>
</comment>
<feature type="domain" description="Protein kinase" evidence="12">
    <location>
        <begin position="16"/>
        <end position="269"/>
    </location>
</feature>
<gene>
    <name evidence="13" type="ORF">BC936DRAFT_143269</name>
</gene>
<dbReference type="InterPro" id="IPR000719">
    <property type="entry name" value="Prot_kinase_dom"/>
</dbReference>
<keyword evidence="6 13" id="KW-0418">Kinase</keyword>
<dbReference type="InterPro" id="IPR008271">
    <property type="entry name" value="Ser/Thr_kinase_AS"/>
</dbReference>
<feature type="binding site" evidence="10">
    <location>
        <position position="45"/>
    </location>
    <ligand>
        <name>ATP</name>
        <dbReference type="ChEBI" id="CHEBI:30616"/>
    </ligand>
</feature>
<sequence length="830" mass="90670">MLLTQRMSTTLASQLYTKQQKIGKGAYGSVYKGINNLTRQVVAIKVLNLDTEEDDVVDIQREINLLCQLRNADTQNITRYHGSFLNGTKLWIVMDFAAGGSIRSLMRAGKIDESYIAIMAREVLMALVYLHKNNIIHRDIKAANILMTEEGRVQLCDFGVAGQTSLTSMKRNSFVGTPYWMAPEVVKGSQYDQKADIWSFGITIYEVATGNPPFAHHDPVRAIFLIPRERPAQLEGNFSAAMKEFVAACLCEDADERPTAEDLLKYKWIRNSSRTPPSVLKDIMTHYEQWKRSADYRKSYNTDDPNLSDSDLLDPDDFSGGLDDDFWRFPTIRSEYQLSTTKSSSTGVDYSLTDPTNRDSNQKKPQNSPLASPSPRIFQRTHPLVSLFVDTKQASFQQSSLSVQHSPSRGVYTTTMPASPMTLEPPPYHDRTLSTARPYSQLKPFEMNGLGDGNSIATIVPRNRRPSTSSDLTMAHASNRTSSPPVGARSQTDPHAAISEVSGSSAGASSSSNVLSPQPFMKSQDVGHTSETAPARNADAPTSTNGDEAPPMRTRSSFYSGHTRPTHQGSMPPSPANPAQKLSLGMNRRTLTPSSSTPISAELCTSSSSQDRSGVVNRTLPLPQVAAAAAADDDQRPSPPNLNDRAIVRTPADPEHSAAQAAAIANAMNSNSVPSQWARRVRSATTLKPSEEDMLPLKALAGRHQQQMQSQPTDGRGQPVPTAKSTLTLALKSSTFEDYHLASPSNPPIPLSPGSKLVMASTPTTPFPQVTQHHHGGGREIRQIRLEALRTPEDVLTELLSTVEDLSWWLEVVEGGLAAGAGTRVVNSYA</sequence>
<organism evidence="13 14">
    <name type="scientific">Jimgerdemannia flammicorona</name>
    <dbReference type="NCBI Taxonomy" id="994334"/>
    <lineage>
        <taxon>Eukaryota</taxon>
        <taxon>Fungi</taxon>
        <taxon>Fungi incertae sedis</taxon>
        <taxon>Mucoromycota</taxon>
        <taxon>Mucoromycotina</taxon>
        <taxon>Endogonomycetes</taxon>
        <taxon>Endogonales</taxon>
        <taxon>Endogonaceae</taxon>
        <taxon>Jimgerdemannia</taxon>
    </lineage>
</organism>
<comment type="catalytic activity">
    <reaction evidence="8">
        <text>L-threonyl-[protein] + ATP = O-phospho-L-threonyl-[protein] + ADP + H(+)</text>
        <dbReference type="Rhea" id="RHEA:46608"/>
        <dbReference type="Rhea" id="RHEA-COMP:11060"/>
        <dbReference type="Rhea" id="RHEA-COMP:11605"/>
        <dbReference type="ChEBI" id="CHEBI:15378"/>
        <dbReference type="ChEBI" id="CHEBI:30013"/>
        <dbReference type="ChEBI" id="CHEBI:30616"/>
        <dbReference type="ChEBI" id="CHEBI:61977"/>
        <dbReference type="ChEBI" id="CHEBI:456216"/>
        <dbReference type="EC" id="2.7.11.1"/>
    </reaction>
</comment>
<dbReference type="PROSITE" id="PS00108">
    <property type="entry name" value="PROTEIN_KINASE_ST"/>
    <property type="match status" value="1"/>
</dbReference>
<feature type="compositionally biased region" description="Low complexity" evidence="11">
    <location>
        <begin position="502"/>
        <end position="512"/>
    </location>
</feature>
<dbReference type="PANTHER" id="PTHR48012:SF21">
    <property type="entry name" value="PH DOMAIN-CONTAINING PROTEIN"/>
    <property type="match status" value="1"/>
</dbReference>
<feature type="compositionally biased region" description="Polar residues" evidence="11">
    <location>
        <begin position="398"/>
        <end position="417"/>
    </location>
</feature>
<dbReference type="EMBL" id="RBNI01002609">
    <property type="protein sequence ID" value="RUP49111.1"/>
    <property type="molecule type" value="Genomic_DNA"/>
</dbReference>
<evidence type="ECO:0000256" key="1">
    <source>
        <dbReference type="ARBA" id="ARBA00008874"/>
    </source>
</evidence>
<dbReference type="GO" id="GO:0005737">
    <property type="term" value="C:cytoplasm"/>
    <property type="evidence" value="ECO:0007669"/>
    <property type="project" value="TreeGrafter"/>
</dbReference>
<evidence type="ECO:0000313" key="14">
    <source>
        <dbReference type="Proteomes" id="UP000268093"/>
    </source>
</evidence>
<keyword evidence="4" id="KW-0808">Transferase</keyword>
<evidence type="ECO:0000256" key="9">
    <source>
        <dbReference type="ARBA" id="ARBA00048679"/>
    </source>
</evidence>
<evidence type="ECO:0000256" key="10">
    <source>
        <dbReference type="PROSITE-ProRule" id="PRU10141"/>
    </source>
</evidence>
<feature type="compositionally biased region" description="Polar residues" evidence="11">
    <location>
        <begin position="589"/>
        <end position="612"/>
    </location>
</feature>
<dbReference type="InterPro" id="IPR011009">
    <property type="entry name" value="Kinase-like_dom_sf"/>
</dbReference>
<comment type="caution">
    <text evidence="13">The sequence shown here is derived from an EMBL/GenBank/DDBJ whole genome shotgun (WGS) entry which is preliminary data.</text>
</comment>
<dbReference type="PROSITE" id="PS00107">
    <property type="entry name" value="PROTEIN_KINASE_ATP"/>
    <property type="match status" value="1"/>
</dbReference>
<name>A0A433DE42_9FUNG</name>
<reference evidence="13 14" key="1">
    <citation type="journal article" date="2018" name="New Phytol.">
        <title>Phylogenomics of Endogonaceae and evolution of mycorrhizas within Mucoromycota.</title>
        <authorList>
            <person name="Chang Y."/>
            <person name="Desiro A."/>
            <person name="Na H."/>
            <person name="Sandor L."/>
            <person name="Lipzen A."/>
            <person name="Clum A."/>
            <person name="Barry K."/>
            <person name="Grigoriev I.V."/>
            <person name="Martin F.M."/>
            <person name="Stajich J.E."/>
            <person name="Smith M.E."/>
            <person name="Bonito G."/>
            <person name="Spatafora J.W."/>
        </authorList>
    </citation>
    <scope>NUCLEOTIDE SEQUENCE [LARGE SCALE GENOMIC DNA]</scope>
    <source>
        <strain evidence="13 14">GMNB39</strain>
    </source>
</reference>
<dbReference type="GO" id="GO:0005524">
    <property type="term" value="F:ATP binding"/>
    <property type="evidence" value="ECO:0007669"/>
    <property type="project" value="UniProtKB-UniRule"/>
</dbReference>
<evidence type="ECO:0000259" key="12">
    <source>
        <dbReference type="PROSITE" id="PS50011"/>
    </source>
</evidence>
<evidence type="ECO:0000256" key="8">
    <source>
        <dbReference type="ARBA" id="ARBA00047899"/>
    </source>
</evidence>
<evidence type="ECO:0000256" key="2">
    <source>
        <dbReference type="ARBA" id="ARBA00012513"/>
    </source>
</evidence>
<dbReference type="InterPro" id="IPR017441">
    <property type="entry name" value="Protein_kinase_ATP_BS"/>
</dbReference>
<dbReference type="SMART" id="SM00220">
    <property type="entry name" value="S_TKc"/>
    <property type="match status" value="1"/>
</dbReference>
<dbReference type="Gene3D" id="1.10.510.10">
    <property type="entry name" value="Transferase(Phosphotransferase) domain 1"/>
    <property type="match status" value="1"/>
</dbReference>
<dbReference type="Pfam" id="PF00069">
    <property type="entry name" value="Pkinase"/>
    <property type="match status" value="1"/>
</dbReference>
<keyword evidence="7 10" id="KW-0067">ATP-binding</keyword>
<proteinExistence type="inferred from homology"/>
<evidence type="ECO:0000256" key="7">
    <source>
        <dbReference type="ARBA" id="ARBA00022840"/>
    </source>
</evidence>
<dbReference type="FunFam" id="3.30.200.20:FF:000817">
    <property type="entry name" value="STE/STE20/YSK protein kinase"/>
    <property type="match status" value="1"/>
</dbReference>
<dbReference type="FunFam" id="1.10.510.10:FF:000499">
    <property type="entry name" value="Serine/threonine-protein kinase KIC1"/>
    <property type="match status" value="1"/>
</dbReference>
<keyword evidence="3" id="KW-0723">Serine/threonine-protein kinase</keyword>
<dbReference type="GO" id="GO:0004674">
    <property type="term" value="F:protein serine/threonine kinase activity"/>
    <property type="evidence" value="ECO:0007669"/>
    <property type="project" value="UniProtKB-KW"/>
</dbReference>
<dbReference type="OrthoDB" id="248923at2759"/>
<evidence type="ECO:0000256" key="3">
    <source>
        <dbReference type="ARBA" id="ARBA00022527"/>
    </source>
</evidence>
<dbReference type="InterPro" id="IPR050629">
    <property type="entry name" value="STE20/SPS1-PAK"/>
</dbReference>
<protein>
    <recommendedName>
        <fullName evidence="2">non-specific serine/threonine protein kinase</fullName>
        <ecNumber evidence="2">2.7.11.1</ecNumber>
    </recommendedName>
</protein>
<feature type="region of interest" description="Disordered" evidence="11">
    <location>
        <begin position="670"/>
        <end position="722"/>
    </location>
</feature>
<dbReference type="EC" id="2.7.11.1" evidence="2"/>
<feature type="compositionally biased region" description="Polar residues" evidence="11">
    <location>
        <begin position="466"/>
        <end position="493"/>
    </location>
</feature>
<feature type="compositionally biased region" description="Polar residues" evidence="11">
    <location>
        <begin position="704"/>
        <end position="713"/>
    </location>
</feature>
<feature type="compositionally biased region" description="Polar residues" evidence="11">
    <location>
        <begin position="338"/>
        <end position="355"/>
    </location>
</feature>
<keyword evidence="14" id="KW-1185">Reference proteome</keyword>
<dbReference type="SUPFAM" id="SSF56112">
    <property type="entry name" value="Protein kinase-like (PK-like)"/>
    <property type="match status" value="1"/>
</dbReference>
<evidence type="ECO:0000256" key="5">
    <source>
        <dbReference type="ARBA" id="ARBA00022741"/>
    </source>
</evidence>
<evidence type="ECO:0000256" key="4">
    <source>
        <dbReference type="ARBA" id="ARBA00022679"/>
    </source>
</evidence>
<evidence type="ECO:0000313" key="13">
    <source>
        <dbReference type="EMBL" id="RUP49111.1"/>
    </source>
</evidence>
<dbReference type="PANTHER" id="PTHR48012">
    <property type="entry name" value="STERILE20-LIKE KINASE, ISOFORM B-RELATED"/>
    <property type="match status" value="1"/>
</dbReference>
<keyword evidence="5 10" id="KW-0547">Nucleotide-binding</keyword>
<dbReference type="AlphaFoldDB" id="A0A433DE42"/>
<comment type="similarity">
    <text evidence="1">Belongs to the protein kinase superfamily. STE Ser/Thr protein kinase family. STE20 subfamily.</text>
</comment>
<feature type="region of interest" description="Disordered" evidence="11">
    <location>
        <begin position="338"/>
        <end position="377"/>
    </location>
</feature>
<evidence type="ECO:0000256" key="11">
    <source>
        <dbReference type="SAM" id="MobiDB-lite"/>
    </source>
</evidence>